<keyword evidence="5" id="KW-0808">Transferase</keyword>
<dbReference type="PANTHER" id="PTHR43285">
    <property type="entry name" value="ANTHRANILATE PHOSPHORIBOSYLTRANSFERASE"/>
    <property type="match status" value="1"/>
</dbReference>
<reference evidence="11 12" key="1">
    <citation type="submission" date="2014-04" db="EMBL/GenBank/DDBJ databases">
        <title>Evolutionary Origins and Diversification of the Mycorrhizal Mutualists.</title>
        <authorList>
            <consortium name="DOE Joint Genome Institute"/>
            <consortium name="Mycorrhizal Genomics Consortium"/>
            <person name="Kohler A."/>
            <person name="Kuo A."/>
            <person name="Nagy L.G."/>
            <person name="Floudas D."/>
            <person name="Copeland A."/>
            <person name="Barry K.W."/>
            <person name="Cichocki N."/>
            <person name="Veneault-Fourrey C."/>
            <person name="LaButti K."/>
            <person name="Lindquist E.A."/>
            <person name="Lipzen A."/>
            <person name="Lundell T."/>
            <person name="Morin E."/>
            <person name="Murat C."/>
            <person name="Riley R."/>
            <person name="Ohm R."/>
            <person name="Sun H."/>
            <person name="Tunlid A."/>
            <person name="Henrissat B."/>
            <person name="Grigoriev I.V."/>
            <person name="Hibbett D.S."/>
            <person name="Martin F."/>
        </authorList>
    </citation>
    <scope>NUCLEOTIDE SEQUENCE [LARGE SCALE GENOMIC DNA]</scope>
    <source>
        <strain evidence="11 12">FD-317 M1</strain>
    </source>
</reference>
<dbReference type="Pfam" id="PF00591">
    <property type="entry name" value="Glycos_transf_3"/>
    <property type="match status" value="1"/>
</dbReference>
<evidence type="ECO:0000256" key="1">
    <source>
        <dbReference type="ARBA" id="ARBA00004907"/>
    </source>
</evidence>
<gene>
    <name evidence="11" type="ORF">GYMLUDRAFT_96753</name>
</gene>
<dbReference type="HOGENOM" id="CLU_034315_2_1_1"/>
<evidence type="ECO:0000259" key="10">
    <source>
        <dbReference type="Pfam" id="PF00591"/>
    </source>
</evidence>
<dbReference type="GO" id="GO:0005829">
    <property type="term" value="C:cytosol"/>
    <property type="evidence" value="ECO:0007669"/>
    <property type="project" value="TreeGrafter"/>
</dbReference>
<evidence type="ECO:0000256" key="8">
    <source>
        <dbReference type="ARBA" id="ARBA00061500"/>
    </source>
</evidence>
<evidence type="ECO:0000256" key="2">
    <source>
        <dbReference type="ARBA" id="ARBA00011948"/>
    </source>
</evidence>
<dbReference type="GO" id="GO:0000162">
    <property type="term" value="P:L-tryptophan biosynthetic process"/>
    <property type="evidence" value="ECO:0007669"/>
    <property type="project" value="UniProtKB-KW"/>
</dbReference>
<comment type="pathway">
    <text evidence="1">Amino-acid biosynthesis; L-tryptophan biosynthesis; L-tryptophan from chorismate: step 2/5.</text>
</comment>
<protein>
    <recommendedName>
        <fullName evidence="9">Anthranilate phosphoribosyltransferase</fullName>
        <ecNumber evidence="2">2.4.2.18</ecNumber>
    </recommendedName>
</protein>
<dbReference type="SUPFAM" id="SSF52418">
    <property type="entry name" value="Nucleoside phosphorylase/phosphoribosyltransferase catalytic domain"/>
    <property type="match status" value="1"/>
</dbReference>
<organism evidence="11 12">
    <name type="scientific">Collybiopsis luxurians FD-317 M1</name>
    <dbReference type="NCBI Taxonomy" id="944289"/>
    <lineage>
        <taxon>Eukaryota</taxon>
        <taxon>Fungi</taxon>
        <taxon>Dikarya</taxon>
        <taxon>Basidiomycota</taxon>
        <taxon>Agaricomycotina</taxon>
        <taxon>Agaricomycetes</taxon>
        <taxon>Agaricomycetidae</taxon>
        <taxon>Agaricales</taxon>
        <taxon>Marasmiineae</taxon>
        <taxon>Omphalotaceae</taxon>
        <taxon>Collybiopsis</taxon>
        <taxon>Collybiopsis luxurians</taxon>
    </lineage>
</organism>
<evidence type="ECO:0000313" key="11">
    <source>
        <dbReference type="EMBL" id="KIK61512.1"/>
    </source>
</evidence>
<keyword evidence="12" id="KW-1185">Reference proteome</keyword>
<dbReference type="AlphaFoldDB" id="A0A0D0CR00"/>
<dbReference type="Gene3D" id="3.40.1030.10">
    <property type="entry name" value="Nucleoside phosphorylase/phosphoribosyltransferase catalytic domain"/>
    <property type="match status" value="1"/>
</dbReference>
<evidence type="ECO:0000256" key="7">
    <source>
        <dbReference type="ARBA" id="ARBA00023141"/>
    </source>
</evidence>
<dbReference type="OrthoDB" id="427800at2759"/>
<keyword evidence="4" id="KW-0328">Glycosyltransferase</keyword>
<evidence type="ECO:0000256" key="4">
    <source>
        <dbReference type="ARBA" id="ARBA00022676"/>
    </source>
</evidence>
<dbReference type="NCBIfam" id="TIGR01245">
    <property type="entry name" value="trpD"/>
    <property type="match status" value="1"/>
</dbReference>
<dbReference type="GO" id="GO:0004048">
    <property type="term" value="F:anthranilate phosphoribosyltransferase activity"/>
    <property type="evidence" value="ECO:0007669"/>
    <property type="project" value="UniProtKB-EC"/>
</dbReference>
<accession>A0A0D0CR00</accession>
<proteinExistence type="inferred from homology"/>
<feature type="domain" description="Glycosyl transferase family 3" evidence="10">
    <location>
        <begin position="90"/>
        <end position="345"/>
    </location>
</feature>
<dbReference type="EC" id="2.4.2.18" evidence="2"/>
<keyword evidence="6" id="KW-0822">Tryptophan biosynthesis</keyword>
<dbReference type="FunFam" id="3.40.1030.10:FF:000002">
    <property type="entry name" value="Anthranilate phosphoribosyltransferase"/>
    <property type="match status" value="1"/>
</dbReference>
<evidence type="ECO:0000256" key="3">
    <source>
        <dbReference type="ARBA" id="ARBA00022605"/>
    </source>
</evidence>
<dbReference type="Proteomes" id="UP000053593">
    <property type="component" value="Unassembled WGS sequence"/>
</dbReference>
<comment type="similarity">
    <text evidence="8">Belongs to the anthranilate phosphoribosyltransferase family.</text>
</comment>
<evidence type="ECO:0000256" key="9">
    <source>
        <dbReference type="ARBA" id="ARBA00071401"/>
    </source>
</evidence>
<dbReference type="InterPro" id="IPR005940">
    <property type="entry name" value="Anthranilate_Pribosyl_Tfrase"/>
</dbReference>
<dbReference type="PANTHER" id="PTHR43285:SF2">
    <property type="entry name" value="ANTHRANILATE PHOSPHORIBOSYLTRANSFERASE"/>
    <property type="match status" value="1"/>
</dbReference>
<dbReference type="InterPro" id="IPR000312">
    <property type="entry name" value="Glycosyl_Trfase_fam3"/>
</dbReference>
<evidence type="ECO:0000256" key="6">
    <source>
        <dbReference type="ARBA" id="ARBA00022822"/>
    </source>
</evidence>
<name>A0A0D0CR00_9AGAR</name>
<dbReference type="HAMAP" id="MF_00211">
    <property type="entry name" value="TrpD"/>
    <property type="match status" value="1"/>
</dbReference>
<keyword evidence="7" id="KW-0057">Aromatic amino acid biosynthesis</keyword>
<evidence type="ECO:0000256" key="5">
    <source>
        <dbReference type="ARBA" id="ARBA00022679"/>
    </source>
</evidence>
<keyword evidence="3" id="KW-0028">Amino-acid biosynthesis</keyword>
<dbReference type="InterPro" id="IPR035902">
    <property type="entry name" value="Nuc_phospho_transferase"/>
</dbReference>
<sequence>MRNYITEIPSFKTTLKKLVDAPQDFTSEDLRLAFNCLFTPNLLSPEQVGVLLTAFHLHHVERRPELLATAASLLRERSLEVVVEGAEDFVVDIVGTGGDGHNLFNVSTTAGIVAAGAGARVVKHGNKASTSSSGSADLLHALGCRFPSRSNKDHLGTVSHIPFSFLLASHYHPTLQAIAPFRKAIPFRTIFNVLGPLISPAKPRGMVLGVPQQELGLPFAKALREGGVERALVVCGQEGIDEISCAGPTWVWELRDGEITPGVLSPDAFGLDAYPLEAVAGGSPDENAETLKTLLTSGGDIPSSKKPVLDFVLMNASALLVVAGLADSYTAGVKLAYDSVVSGNAWDALETFRRELSK</sequence>
<evidence type="ECO:0000313" key="12">
    <source>
        <dbReference type="Proteomes" id="UP000053593"/>
    </source>
</evidence>
<dbReference type="EMBL" id="KN834771">
    <property type="protein sequence ID" value="KIK61512.1"/>
    <property type="molecule type" value="Genomic_DNA"/>
</dbReference>